<dbReference type="EMBL" id="JAIQCV010000013">
    <property type="protein sequence ID" value="KAH1030921.1"/>
    <property type="molecule type" value="Genomic_DNA"/>
</dbReference>
<evidence type="ECO:0000313" key="2">
    <source>
        <dbReference type="Proteomes" id="UP000828251"/>
    </source>
</evidence>
<organism evidence="1 2">
    <name type="scientific">Gossypium stocksii</name>
    <dbReference type="NCBI Taxonomy" id="47602"/>
    <lineage>
        <taxon>Eukaryota</taxon>
        <taxon>Viridiplantae</taxon>
        <taxon>Streptophyta</taxon>
        <taxon>Embryophyta</taxon>
        <taxon>Tracheophyta</taxon>
        <taxon>Spermatophyta</taxon>
        <taxon>Magnoliopsida</taxon>
        <taxon>eudicotyledons</taxon>
        <taxon>Gunneridae</taxon>
        <taxon>Pentapetalae</taxon>
        <taxon>rosids</taxon>
        <taxon>malvids</taxon>
        <taxon>Malvales</taxon>
        <taxon>Malvaceae</taxon>
        <taxon>Malvoideae</taxon>
        <taxon>Gossypium</taxon>
    </lineage>
</organism>
<sequence length="85" mass="9735">MNCQKFGVEVFIKGGLLCIMQPHHHLVEKPDIVEEVDLVCHLQPWKLYVVAFSLDDCCNYNPSSWKLYAVAFSLDDCCNYNPSVI</sequence>
<keyword evidence="2" id="KW-1185">Reference proteome</keyword>
<protein>
    <submittedName>
        <fullName evidence="1">Uncharacterized protein</fullName>
    </submittedName>
</protein>
<accession>A0A9D3ZES9</accession>
<dbReference type="AlphaFoldDB" id="A0A9D3ZES9"/>
<dbReference type="Proteomes" id="UP000828251">
    <property type="component" value="Unassembled WGS sequence"/>
</dbReference>
<comment type="caution">
    <text evidence="1">The sequence shown here is derived from an EMBL/GenBank/DDBJ whole genome shotgun (WGS) entry which is preliminary data.</text>
</comment>
<reference evidence="1 2" key="1">
    <citation type="journal article" date="2021" name="Plant Biotechnol. J.">
        <title>Multi-omics assisted identification of the key and species-specific regulatory components of drought-tolerant mechanisms in Gossypium stocksii.</title>
        <authorList>
            <person name="Yu D."/>
            <person name="Ke L."/>
            <person name="Zhang D."/>
            <person name="Wu Y."/>
            <person name="Sun Y."/>
            <person name="Mei J."/>
            <person name="Sun J."/>
            <person name="Sun Y."/>
        </authorList>
    </citation>
    <scope>NUCLEOTIDE SEQUENCE [LARGE SCALE GENOMIC DNA]</scope>
    <source>
        <strain evidence="2">cv. E1</strain>
        <tissue evidence="1">Leaf</tissue>
    </source>
</reference>
<evidence type="ECO:0000313" key="1">
    <source>
        <dbReference type="EMBL" id="KAH1030921.1"/>
    </source>
</evidence>
<dbReference type="OrthoDB" id="1004665at2759"/>
<name>A0A9D3ZES9_9ROSI</name>
<proteinExistence type="predicted"/>
<gene>
    <name evidence="1" type="ORF">J1N35_043095</name>
</gene>